<keyword evidence="3" id="KW-0804">Transcription</keyword>
<protein>
    <submittedName>
        <fullName evidence="5">GyrI-like domain-containing protein</fullName>
    </submittedName>
</protein>
<keyword evidence="2" id="KW-0238">DNA-binding</keyword>
<dbReference type="EMBL" id="CP022263">
    <property type="protein sequence ID" value="ASK91331.1"/>
    <property type="molecule type" value="Genomic_DNA"/>
</dbReference>
<dbReference type="InterPro" id="IPR029442">
    <property type="entry name" value="GyrI-like"/>
</dbReference>
<dbReference type="PROSITE" id="PS01124">
    <property type="entry name" value="HTH_ARAC_FAMILY_2"/>
    <property type="match status" value="1"/>
</dbReference>
<dbReference type="InterPro" id="IPR011256">
    <property type="entry name" value="Reg_factor_effector_dom_sf"/>
</dbReference>
<dbReference type="InterPro" id="IPR010499">
    <property type="entry name" value="AraC_E-bd"/>
</dbReference>
<evidence type="ECO:0000256" key="3">
    <source>
        <dbReference type="ARBA" id="ARBA00023163"/>
    </source>
</evidence>
<dbReference type="SUPFAM" id="SSF55136">
    <property type="entry name" value="Probable bacterial effector-binding domain"/>
    <property type="match status" value="1"/>
</dbReference>
<proteinExistence type="predicted"/>
<dbReference type="GO" id="GO:0043565">
    <property type="term" value="F:sequence-specific DNA binding"/>
    <property type="evidence" value="ECO:0007669"/>
    <property type="project" value="InterPro"/>
</dbReference>
<evidence type="ECO:0000256" key="2">
    <source>
        <dbReference type="ARBA" id="ARBA00023125"/>
    </source>
</evidence>
<dbReference type="PANTHER" id="PTHR40055">
    <property type="entry name" value="TRANSCRIPTIONAL REGULATOR YGIV-RELATED"/>
    <property type="match status" value="1"/>
</dbReference>
<sequence>MQPGCDGIGQARLLRGVACIAALFQSRSCPTSGERVQATVRRYTRTTRSGAAVRKIGTAPDASVRDAHRFPEESPMPAATSVLFHRQRAVERVVAQLQASIRAGEPLPDLATLAGLAHQSPPHFHRVYRALAGETLGTTTARLRLSYALHLLGEQGRSVTEVALAVGYHTPQALARAFRTVLQASPSSLRNAPQLRAQKLQQLAGPSLPAQAHNPPLQVLVQVLDPLEVVVLRQRGAFEDLDRGFGRIAAWAERSAVIDRLQALIGLPLSDHRDVAPQRHLFDCAMAFDTAVVPPAPLHLRQLSGGLHAVVRHVGNYAGLEDALDQLLACWLPDSGYTLREAPLHYRYLDDPESVAEAELRADIRVPVQRSGEAASPR</sequence>
<dbReference type="InterPro" id="IPR009057">
    <property type="entry name" value="Homeodomain-like_sf"/>
</dbReference>
<dbReference type="InterPro" id="IPR018062">
    <property type="entry name" value="HTH_AraC-typ_CS"/>
</dbReference>
<reference evidence="5 6" key="1">
    <citation type="submission" date="2017-06" db="EMBL/GenBank/DDBJ databases">
        <title>First complete genome sequences of Xanthomonas citri pv. vignicola strains CFBP 7111, CFBP 7112 and CFBP 7113 using long-read technology.</title>
        <authorList>
            <person name="Ruh M."/>
            <person name="Briand M."/>
            <person name="Bonneau S."/>
            <person name="Jacques M.A."/>
            <person name="Chen N.W.G."/>
        </authorList>
    </citation>
    <scope>NUCLEOTIDE SEQUENCE [LARGE SCALE GENOMIC DNA]</scope>
    <source>
        <strain evidence="5 6">CFBP7111</strain>
    </source>
</reference>
<dbReference type="Gene3D" id="1.10.10.60">
    <property type="entry name" value="Homeodomain-like"/>
    <property type="match status" value="2"/>
</dbReference>
<feature type="domain" description="HTH araC/xylS-type" evidence="4">
    <location>
        <begin position="91"/>
        <end position="192"/>
    </location>
</feature>
<dbReference type="Proteomes" id="UP000198357">
    <property type="component" value="Chromosome"/>
</dbReference>
<keyword evidence="1" id="KW-0805">Transcription regulation</keyword>
<dbReference type="SUPFAM" id="SSF46689">
    <property type="entry name" value="Homeodomain-like"/>
    <property type="match status" value="1"/>
</dbReference>
<accession>A0AB33CKD1</accession>
<name>A0AB33CKD1_XANCI</name>
<organism evidence="5 6">
    <name type="scientific">Xanthomonas citri pv. vignicola</name>
    <dbReference type="NCBI Taxonomy" id="473426"/>
    <lineage>
        <taxon>Bacteria</taxon>
        <taxon>Pseudomonadati</taxon>
        <taxon>Pseudomonadota</taxon>
        <taxon>Gammaproteobacteria</taxon>
        <taxon>Lysobacterales</taxon>
        <taxon>Lysobacteraceae</taxon>
        <taxon>Xanthomonas</taxon>
    </lineage>
</organism>
<evidence type="ECO:0000313" key="5">
    <source>
        <dbReference type="EMBL" id="ASK91331.1"/>
    </source>
</evidence>
<dbReference type="GO" id="GO:0003700">
    <property type="term" value="F:DNA-binding transcription factor activity"/>
    <property type="evidence" value="ECO:0007669"/>
    <property type="project" value="InterPro"/>
</dbReference>
<gene>
    <name evidence="5" type="ORF">XcvCFBP7111P_07320</name>
</gene>
<dbReference type="PROSITE" id="PS00041">
    <property type="entry name" value="HTH_ARAC_FAMILY_1"/>
    <property type="match status" value="1"/>
</dbReference>
<dbReference type="Pfam" id="PF06445">
    <property type="entry name" value="GyrI-like"/>
    <property type="match status" value="1"/>
</dbReference>
<dbReference type="SMART" id="SM00871">
    <property type="entry name" value="AraC_E_bind"/>
    <property type="match status" value="1"/>
</dbReference>
<dbReference type="PANTHER" id="PTHR40055:SF1">
    <property type="entry name" value="TRANSCRIPTIONAL REGULATOR YGIV-RELATED"/>
    <property type="match status" value="1"/>
</dbReference>
<dbReference type="SMART" id="SM00342">
    <property type="entry name" value="HTH_ARAC"/>
    <property type="match status" value="1"/>
</dbReference>
<evidence type="ECO:0000259" key="4">
    <source>
        <dbReference type="PROSITE" id="PS01124"/>
    </source>
</evidence>
<evidence type="ECO:0000256" key="1">
    <source>
        <dbReference type="ARBA" id="ARBA00023015"/>
    </source>
</evidence>
<dbReference type="Gene3D" id="3.20.80.10">
    <property type="entry name" value="Regulatory factor, effector binding domain"/>
    <property type="match status" value="1"/>
</dbReference>
<dbReference type="Pfam" id="PF12833">
    <property type="entry name" value="HTH_18"/>
    <property type="match status" value="1"/>
</dbReference>
<dbReference type="InterPro" id="IPR050908">
    <property type="entry name" value="SmbC-like"/>
</dbReference>
<dbReference type="AlphaFoldDB" id="A0AB33CKD1"/>
<dbReference type="InterPro" id="IPR018060">
    <property type="entry name" value="HTH_AraC"/>
</dbReference>
<evidence type="ECO:0000313" key="6">
    <source>
        <dbReference type="Proteomes" id="UP000198357"/>
    </source>
</evidence>